<reference evidence="2" key="1">
    <citation type="submission" date="2018-07" db="EMBL/GenBank/DDBJ databases">
        <title>Genome assembly of strain Ka43.</title>
        <authorList>
            <person name="Kukolya J."/>
            <person name="Nagy I."/>
            <person name="Horvath B."/>
            <person name="Toth A."/>
        </authorList>
    </citation>
    <scope>NUCLEOTIDE SEQUENCE</scope>
    <source>
        <strain evidence="2">KB43</strain>
    </source>
</reference>
<organism evidence="2 3">
    <name type="scientific">Cellvibrio polysaccharolyticus</name>
    <dbReference type="NCBI Taxonomy" id="2082724"/>
    <lineage>
        <taxon>Bacteria</taxon>
        <taxon>Pseudomonadati</taxon>
        <taxon>Pseudomonadota</taxon>
        <taxon>Gammaproteobacteria</taxon>
        <taxon>Cellvibrionales</taxon>
        <taxon>Cellvibrionaceae</taxon>
        <taxon>Cellvibrio</taxon>
    </lineage>
</organism>
<dbReference type="AlphaFoldDB" id="A0A928YUZ4"/>
<accession>A0A928YUZ4</accession>
<keyword evidence="3" id="KW-1185">Reference proteome</keyword>
<evidence type="ECO:0000313" key="2">
    <source>
        <dbReference type="EMBL" id="MBE8718020.1"/>
    </source>
</evidence>
<dbReference type="InterPro" id="IPR032314">
    <property type="entry name" value="DUF4845"/>
</dbReference>
<protein>
    <submittedName>
        <fullName evidence="2">DUF4845 domain-containing protein</fullName>
    </submittedName>
</protein>
<dbReference type="Pfam" id="PF16137">
    <property type="entry name" value="DUF4845"/>
    <property type="match status" value="1"/>
</dbReference>
<gene>
    <name evidence="2" type="ORF">C4F51_12570</name>
</gene>
<keyword evidence="1" id="KW-0472">Membrane</keyword>
<dbReference type="Proteomes" id="UP000652567">
    <property type="component" value="Unassembled WGS sequence"/>
</dbReference>
<proteinExistence type="predicted"/>
<evidence type="ECO:0000313" key="3">
    <source>
        <dbReference type="Proteomes" id="UP000652567"/>
    </source>
</evidence>
<name>A0A928YUZ4_9GAMM</name>
<feature type="transmembrane region" description="Helical" evidence="1">
    <location>
        <begin position="20"/>
        <end position="42"/>
    </location>
</feature>
<sequence length="145" mass="16416">MAGTEMRTLKKQQGLGLLSWILVLIIAGFFLLCAFKIVPLYAENRYVVSGLQSLADAGSPLEEMSDMEIKRKMANFYMINNVRSEGPKNIEIQRDAKKLIVKIDYESRVTLFDNAPFIRTLDVVVVFKNHLDSSRPNQCCTPVSE</sequence>
<dbReference type="EMBL" id="PRDL01000001">
    <property type="protein sequence ID" value="MBE8718020.1"/>
    <property type="molecule type" value="Genomic_DNA"/>
</dbReference>
<comment type="caution">
    <text evidence="2">The sequence shown here is derived from an EMBL/GenBank/DDBJ whole genome shotgun (WGS) entry which is preliminary data.</text>
</comment>
<keyword evidence="1" id="KW-0812">Transmembrane</keyword>
<evidence type="ECO:0000256" key="1">
    <source>
        <dbReference type="SAM" id="Phobius"/>
    </source>
</evidence>
<keyword evidence="1" id="KW-1133">Transmembrane helix</keyword>